<sequence>AGDVVFSGGLVQILDKVLDIPDTCSKTLTLNNVTAFVQYLSMALDLPPAMGASEPDPVGFYDNLTSVTCFAPDNTAYAAQMPIYNSLNTQQISAAVGWHIFRGVFYGSETPSGSILVPMWGNGTRGFVFERNSSGMFIGNSQLIQSDWMLKNGVVHILDKVRLPS</sequence>
<organism evidence="2 3">
    <name type="scientific">Calocera cornea HHB12733</name>
    <dbReference type="NCBI Taxonomy" id="1353952"/>
    <lineage>
        <taxon>Eukaryota</taxon>
        <taxon>Fungi</taxon>
        <taxon>Dikarya</taxon>
        <taxon>Basidiomycota</taxon>
        <taxon>Agaricomycotina</taxon>
        <taxon>Dacrymycetes</taxon>
        <taxon>Dacrymycetales</taxon>
        <taxon>Dacrymycetaceae</taxon>
        <taxon>Calocera</taxon>
    </lineage>
</organism>
<proteinExistence type="predicted"/>
<dbReference type="SUPFAM" id="SSF82153">
    <property type="entry name" value="FAS1 domain"/>
    <property type="match status" value="1"/>
</dbReference>
<reference evidence="2 3" key="1">
    <citation type="journal article" date="2016" name="Mol. Biol. Evol.">
        <title>Comparative Genomics of Early-Diverging Mushroom-Forming Fungi Provides Insights into the Origins of Lignocellulose Decay Capabilities.</title>
        <authorList>
            <person name="Nagy L.G."/>
            <person name="Riley R."/>
            <person name="Tritt A."/>
            <person name="Adam C."/>
            <person name="Daum C."/>
            <person name="Floudas D."/>
            <person name="Sun H."/>
            <person name="Yadav J.S."/>
            <person name="Pangilinan J."/>
            <person name="Larsson K.H."/>
            <person name="Matsuura K."/>
            <person name="Barry K."/>
            <person name="Labutti K."/>
            <person name="Kuo R."/>
            <person name="Ohm R.A."/>
            <person name="Bhattacharya S.S."/>
            <person name="Shirouzu T."/>
            <person name="Yoshinaga Y."/>
            <person name="Martin F.M."/>
            <person name="Grigoriev I.V."/>
            <person name="Hibbett D.S."/>
        </authorList>
    </citation>
    <scope>NUCLEOTIDE SEQUENCE [LARGE SCALE GENOMIC DNA]</scope>
    <source>
        <strain evidence="2 3">HHB12733</strain>
    </source>
</reference>
<evidence type="ECO:0000259" key="1">
    <source>
        <dbReference type="PROSITE" id="PS50213"/>
    </source>
</evidence>
<dbReference type="EMBL" id="KV423981">
    <property type="protein sequence ID" value="KZT56209.1"/>
    <property type="molecule type" value="Genomic_DNA"/>
</dbReference>
<feature type="non-terminal residue" evidence="2">
    <location>
        <position position="165"/>
    </location>
</feature>
<dbReference type="AlphaFoldDB" id="A0A165F569"/>
<name>A0A165F569_9BASI</name>
<dbReference type="InterPro" id="IPR036378">
    <property type="entry name" value="FAS1_dom_sf"/>
</dbReference>
<keyword evidence="3" id="KW-1185">Reference proteome</keyword>
<feature type="domain" description="FAS1" evidence="1">
    <location>
        <begin position="20"/>
        <end position="162"/>
    </location>
</feature>
<evidence type="ECO:0000313" key="2">
    <source>
        <dbReference type="EMBL" id="KZT56209.1"/>
    </source>
</evidence>
<gene>
    <name evidence="2" type="ORF">CALCODRAFT_404022</name>
</gene>
<evidence type="ECO:0000313" key="3">
    <source>
        <dbReference type="Proteomes" id="UP000076842"/>
    </source>
</evidence>
<accession>A0A165F569</accession>
<dbReference type="InterPro" id="IPR000782">
    <property type="entry name" value="FAS1_domain"/>
</dbReference>
<dbReference type="Gene3D" id="2.30.180.10">
    <property type="entry name" value="FAS1 domain"/>
    <property type="match status" value="1"/>
</dbReference>
<dbReference type="STRING" id="1353952.A0A165F569"/>
<protein>
    <recommendedName>
        <fullName evidence="1">FAS1 domain-containing protein</fullName>
    </recommendedName>
</protein>
<dbReference type="PROSITE" id="PS50213">
    <property type="entry name" value="FAS1"/>
    <property type="match status" value="1"/>
</dbReference>
<dbReference type="InParanoid" id="A0A165F569"/>
<dbReference type="Proteomes" id="UP000076842">
    <property type="component" value="Unassembled WGS sequence"/>
</dbReference>
<feature type="non-terminal residue" evidence="2">
    <location>
        <position position="1"/>
    </location>
</feature>
<dbReference type="OrthoDB" id="286301at2759"/>
<dbReference type="Pfam" id="PF02469">
    <property type="entry name" value="Fasciclin"/>
    <property type="match status" value="1"/>
</dbReference>